<dbReference type="AlphaFoldDB" id="A0A370GJJ5"/>
<proteinExistence type="predicted"/>
<evidence type="ECO:0000256" key="1">
    <source>
        <dbReference type="SAM" id="SignalP"/>
    </source>
</evidence>
<dbReference type="EMBL" id="QQAZ01000018">
    <property type="protein sequence ID" value="RDI43855.1"/>
    <property type="molecule type" value="Genomic_DNA"/>
</dbReference>
<dbReference type="Pfam" id="PF12079">
    <property type="entry name" value="DUF3558"/>
    <property type="match status" value="1"/>
</dbReference>
<keyword evidence="3" id="KW-1185">Reference proteome</keyword>
<evidence type="ECO:0000313" key="3">
    <source>
        <dbReference type="Proteomes" id="UP000255355"/>
    </source>
</evidence>
<name>A0A370GJJ5_9NOCA</name>
<dbReference type="PROSITE" id="PS51257">
    <property type="entry name" value="PROKAR_LIPOPROTEIN"/>
    <property type="match status" value="1"/>
</dbReference>
<keyword evidence="1" id="KW-0732">Signal</keyword>
<organism evidence="2 3">
    <name type="scientific">Nocardia mexicana</name>
    <dbReference type="NCBI Taxonomy" id="279262"/>
    <lineage>
        <taxon>Bacteria</taxon>
        <taxon>Bacillati</taxon>
        <taxon>Actinomycetota</taxon>
        <taxon>Actinomycetes</taxon>
        <taxon>Mycobacteriales</taxon>
        <taxon>Nocardiaceae</taxon>
        <taxon>Nocardia</taxon>
    </lineage>
</organism>
<dbReference type="Proteomes" id="UP000255355">
    <property type="component" value="Unassembled WGS sequence"/>
</dbReference>
<protein>
    <submittedName>
        <fullName evidence="2">Uncharacterized protein DUF3558</fullName>
    </submittedName>
</protein>
<dbReference type="InterPro" id="IPR024520">
    <property type="entry name" value="DUF3558"/>
</dbReference>
<feature type="signal peptide" evidence="1">
    <location>
        <begin position="1"/>
        <end position="21"/>
    </location>
</feature>
<evidence type="ECO:0000313" key="2">
    <source>
        <dbReference type="EMBL" id="RDI43855.1"/>
    </source>
</evidence>
<gene>
    <name evidence="2" type="ORF">DFR68_11835</name>
</gene>
<dbReference type="OrthoDB" id="4552889at2"/>
<sequence>MRRIKLVIAGAAVLSALVASGGCMDNQPSDKTSSSTPAPALFNPCTSIQDDALLAAGVDPATKDTGIAGVHQSGWEICGWMGQQYSITVYSSARTVADYEKRSDYRDFRDVTIAGRTGRQFRNQPGGASDLACDVVFPAAQGTIQIGLLNKASADNPPEPCAALKQAAEALISHLPK</sequence>
<accession>A0A370GJJ5</accession>
<feature type="chain" id="PRO_5039171178" evidence="1">
    <location>
        <begin position="22"/>
        <end position="177"/>
    </location>
</feature>
<reference evidence="2 3" key="1">
    <citation type="submission" date="2018-07" db="EMBL/GenBank/DDBJ databases">
        <title>Genomic Encyclopedia of Type Strains, Phase IV (KMG-IV): sequencing the most valuable type-strain genomes for metagenomic binning, comparative biology and taxonomic classification.</title>
        <authorList>
            <person name="Goeker M."/>
        </authorList>
    </citation>
    <scope>NUCLEOTIDE SEQUENCE [LARGE SCALE GENOMIC DNA]</scope>
    <source>
        <strain evidence="2 3">DSM 44952</strain>
    </source>
</reference>
<comment type="caution">
    <text evidence="2">The sequence shown here is derived from an EMBL/GenBank/DDBJ whole genome shotgun (WGS) entry which is preliminary data.</text>
</comment>